<dbReference type="SUPFAM" id="SSF46934">
    <property type="entry name" value="UBA-like"/>
    <property type="match status" value="1"/>
</dbReference>
<dbReference type="InterPro" id="IPR029071">
    <property type="entry name" value="Ubiquitin-like_domsf"/>
</dbReference>
<dbReference type="EMBL" id="JAPFFF010000004">
    <property type="protein sequence ID" value="KAK8891227.1"/>
    <property type="molecule type" value="Genomic_DNA"/>
</dbReference>
<name>A0ABR2KLA8_9EUKA</name>
<accession>A0ABR2KLA8</accession>
<evidence type="ECO:0000313" key="4">
    <source>
        <dbReference type="Proteomes" id="UP001470230"/>
    </source>
</evidence>
<organism evidence="3 4">
    <name type="scientific">Tritrichomonas musculus</name>
    <dbReference type="NCBI Taxonomy" id="1915356"/>
    <lineage>
        <taxon>Eukaryota</taxon>
        <taxon>Metamonada</taxon>
        <taxon>Parabasalia</taxon>
        <taxon>Tritrichomonadida</taxon>
        <taxon>Tritrichomonadidae</taxon>
        <taxon>Tritrichomonas</taxon>
    </lineage>
</organism>
<evidence type="ECO:0000259" key="2">
    <source>
        <dbReference type="PROSITE" id="PS50053"/>
    </source>
</evidence>
<dbReference type="Gene3D" id="3.10.20.90">
    <property type="entry name" value="Phosphatidylinositol 3-kinase Catalytic Subunit, Chain A, domain 1"/>
    <property type="match status" value="1"/>
</dbReference>
<dbReference type="InterPro" id="IPR009060">
    <property type="entry name" value="UBA-like_sf"/>
</dbReference>
<feature type="compositionally biased region" description="Low complexity" evidence="1">
    <location>
        <begin position="132"/>
        <end position="152"/>
    </location>
</feature>
<gene>
    <name evidence="3" type="ORF">M9Y10_028434</name>
</gene>
<dbReference type="SUPFAM" id="SSF54236">
    <property type="entry name" value="Ubiquitin-like"/>
    <property type="match status" value="1"/>
</dbReference>
<reference evidence="3 4" key="1">
    <citation type="submission" date="2024-04" db="EMBL/GenBank/DDBJ databases">
        <title>Tritrichomonas musculus Genome.</title>
        <authorList>
            <person name="Alves-Ferreira E."/>
            <person name="Grigg M."/>
            <person name="Lorenzi H."/>
            <person name="Galac M."/>
        </authorList>
    </citation>
    <scope>NUCLEOTIDE SEQUENCE [LARGE SCALE GENOMIC DNA]</scope>
    <source>
        <strain evidence="3 4">EAF2021</strain>
    </source>
</reference>
<dbReference type="InterPro" id="IPR000626">
    <property type="entry name" value="Ubiquitin-like_dom"/>
</dbReference>
<proteinExistence type="predicted"/>
<sequence>MVKFETITGKEINLDVKQNCTFKEIKEMLHDQYQWDIKKIHLLFDGSDQPDSTKLNTINLDGGKRFIVIYVEPTGEAPNIDNMIKMLKNFHTDPKVCLEALQKNNYDINLASEYLLSQIEDSQPQPPPQPSPQSSTSNSNNKSSSKSSNPSNGKVVQPDPNPFHYTPSSAGRRGLTDDEWKNVLKYKPTEMTDEVAIDIFIDTGKNIENFKLLFQ</sequence>
<keyword evidence="4" id="KW-1185">Reference proteome</keyword>
<dbReference type="Gene3D" id="1.10.8.10">
    <property type="entry name" value="DNA helicase RuvA subunit, C-terminal domain"/>
    <property type="match status" value="1"/>
</dbReference>
<comment type="caution">
    <text evidence="3">The sequence shown here is derived from an EMBL/GenBank/DDBJ whole genome shotgun (WGS) entry which is preliminary data.</text>
</comment>
<protein>
    <recommendedName>
        <fullName evidence="2">Ubiquitin-like domain-containing protein</fullName>
    </recommendedName>
</protein>
<dbReference type="Proteomes" id="UP001470230">
    <property type="component" value="Unassembled WGS sequence"/>
</dbReference>
<dbReference type="PROSITE" id="PS50053">
    <property type="entry name" value="UBIQUITIN_2"/>
    <property type="match status" value="1"/>
</dbReference>
<evidence type="ECO:0000313" key="3">
    <source>
        <dbReference type="EMBL" id="KAK8891227.1"/>
    </source>
</evidence>
<feature type="domain" description="Ubiquitin-like" evidence="2">
    <location>
        <begin position="1"/>
        <end position="75"/>
    </location>
</feature>
<evidence type="ECO:0000256" key="1">
    <source>
        <dbReference type="SAM" id="MobiDB-lite"/>
    </source>
</evidence>
<feature type="region of interest" description="Disordered" evidence="1">
    <location>
        <begin position="120"/>
        <end position="174"/>
    </location>
</feature>